<dbReference type="RefSeq" id="WP_211288151.1">
    <property type="nucleotide sequence ID" value="NZ_PGEZ01000002.1"/>
</dbReference>
<dbReference type="InterPro" id="IPR051531">
    <property type="entry name" value="N-acetyltransferase"/>
</dbReference>
<evidence type="ECO:0000313" key="3">
    <source>
        <dbReference type="Proteomes" id="UP000230842"/>
    </source>
</evidence>
<accession>A0A2M9B5Z6</accession>
<dbReference type="SUPFAM" id="SSF55729">
    <property type="entry name" value="Acyl-CoA N-acyltransferases (Nat)"/>
    <property type="match status" value="1"/>
</dbReference>
<dbReference type="Gene3D" id="3.40.630.30">
    <property type="match status" value="1"/>
</dbReference>
<dbReference type="Proteomes" id="UP000230842">
    <property type="component" value="Unassembled WGS sequence"/>
</dbReference>
<dbReference type="EMBL" id="PGEZ01000002">
    <property type="protein sequence ID" value="PJJ53364.1"/>
    <property type="molecule type" value="Genomic_DNA"/>
</dbReference>
<dbReference type="Pfam" id="PF13302">
    <property type="entry name" value="Acetyltransf_3"/>
    <property type="match status" value="1"/>
</dbReference>
<protein>
    <submittedName>
        <fullName evidence="2">RimJ/RimL family protein N-acetyltransferase</fullName>
    </submittedName>
</protein>
<dbReference type="PANTHER" id="PTHR43792">
    <property type="entry name" value="GNAT FAMILY, PUTATIVE (AFU_ORTHOLOGUE AFUA_3G00765)-RELATED-RELATED"/>
    <property type="match status" value="1"/>
</dbReference>
<comment type="caution">
    <text evidence="2">The sequence shown here is derived from an EMBL/GenBank/DDBJ whole genome shotgun (WGS) entry which is preliminary data.</text>
</comment>
<keyword evidence="3" id="KW-1185">Reference proteome</keyword>
<dbReference type="InterPro" id="IPR016181">
    <property type="entry name" value="Acyl_CoA_acyltransferase"/>
</dbReference>
<dbReference type="PROSITE" id="PS51186">
    <property type="entry name" value="GNAT"/>
    <property type="match status" value="1"/>
</dbReference>
<dbReference type="CDD" id="cd04301">
    <property type="entry name" value="NAT_SF"/>
    <property type="match status" value="1"/>
</dbReference>
<evidence type="ECO:0000313" key="2">
    <source>
        <dbReference type="EMBL" id="PJJ53364.1"/>
    </source>
</evidence>
<organism evidence="2 3">
    <name type="scientific">Mumia flava</name>
    <dbReference type="NCBI Taxonomy" id="1348852"/>
    <lineage>
        <taxon>Bacteria</taxon>
        <taxon>Bacillati</taxon>
        <taxon>Actinomycetota</taxon>
        <taxon>Actinomycetes</taxon>
        <taxon>Propionibacteriales</taxon>
        <taxon>Nocardioidaceae</taxon>
        <taxon>Mumia</taxon>
    </lineage>
</organism>
<evidence type="ECO:0000259" key="1">
    <source>
        <dbReference type="PROSITE" id="PS51186"/>
    </source>
</evidence>
<feature type="domain" description="N-acetyltransferase" evidence="1">
    <location>
        <begin position="11"/>
        <end position="171"/>
    </location>
</feature>
<dbReference type="GO" id="GO:0016747">
    <property type="term" value="F:acyltransferase activity, transferring groups other than amino-acyl groups"/>
    <property type="evidence" value="ECO:0007669"/>
    <property type="project" value="InterPro"/>
</dbReference>
<name>A0A2M9B5Z6_9ACTN</name>
<keyword evidence="2" id="KW-0808">Transferase</keyword>
<proteinExistence type="predicted"/>
<reference evidence="2 3" key="1">
    <citation type="submission" date="2017-11" db="EMBL/GenBank/DDBJ databases">
        <title>Genomic Encyclopedia of Archaeal and Bacterial Type Strains, Phase II (KMG-II): From Individual Species to Whole Genera.</title>
        <authorList>
            <person name="Goeker M."/>
        </authorList>
    </citation>
    <scope>NUCLEOTIDE SEQUENCE [LARGE SCALE GENOMIC DNA]</scope>
    <source>
        <strain evidence="2 3">DSM 27763</strain>
    </source>
</reference>
<sequence>MVAQPFATHRLRLRPLQVDDAATMADVLGDPALHVFTGGAPLSADDLRVRYERLVAGSPDPDVGWLNWVVRLGSAREPVGTVQATVGRAAGPAGGLTAEIAWVVGTPWQGRGIATEAAQALVGWLRERGIGRVVAHVHPDHTASASVAAAAGLERTDVLNDGEVRWQRDLGP</sequence>
<dbReference type="InterPro" id="IPR000182">
    <property type="entry name" value="GNAT_dom"/>
</dbReference>
<gene>
    <name evidence="2" type="ORF">CLV56_2851</name>
</gene>
<dbReference type="AlphaFoldDB" id="A0A2M9B5Z6"/>